<keyword evidence="2" id="KW-0808">Transferase</keyword>
<dbReference type="SUPFAM" id="SSF53335">
    <property type="entry name" value="S-adenosyl-L-methionine-dependent methyltransferases"/>
    <property type="match status" value="1"/>
</dbReference>
<dbReference type="GO" id="GO:0032259">
    <property type="term" value="P:methylation"/>
    <property type="evidence" value="ECO:0007669"/>
    <property type="project" value="UniProtKB-KW"/>
</dbReference>
<organism evidence="2 3">
    <name type="scientific">Mucilaginibacter yixingensis</name>
    <dbReference type="NCBI Taxonomy" id="1295612"/>
    <lineage>
        <taxon>Bacteria</taxon>
        <taxon>Pseudomonadati</taxon>
        <taxon>Bacteroidota</taxon>
        <taxon>Sphingobacteriia</taxon>
        <taxon>Sphingobacteriales</taxon>
        <taxon>Sphingobacteriaceae</taxon>
        <taxon>Mucilaginibacter</taxon>
    </lineage>
</organism>
<dbReference type="Gene3D" id="3.40.50.150">
    <property type="entry name" value="Vaccinia Virus protein VP39"/>
    <property type="match status" value="1"/>
</dbReference>
<dbReference type="InterPro" id="IPR013216">
    <property type="entry name" value="Methyltransf_11"/>
</dbReference>
<sequence length="214" mass="24685">MDNQKLYIHYGCGQCAPKEWKNFDVSPTLRIQKTPVLGWLLKKGLGQVFDRNVQYGDVTKGLPGIKENTADGVYCSHVLEHMSLADFRVAIANSYKMLKPGGRFRLIMPDLKVLVDDYITDKEKGDPEASVRFIKRTLMAMEERPKDLKAVSKLAYGYLNHLWLWDTESTINELEKVGFTKIRRAEFNDSEDEMFKMVENPKRFELCVKLEAVK</sequence>
<dbReference type="InterPro" id="IPR029063">
    <property type="entry name" value="SAM-dependent_MTases_sf"/>
</dbReference>
<dbReference type="OrthoDB" id="64188at2"/>
<reference evidence="2 3" key="1">
    <citation type="submission" date="2018-04" db="EMBL/GenBank/DDBJ databases">
        <title>Genomic Encyclopedia of Archaeal and Bacterial Type Strains, Phase II (KMG-II): from individual species to whole genera.</title>
        <authorList>
            <person name="Goeker M."/>
        </authorList>
    </citation>
    <scope>NUCLEOTIDE SEQUENCE [LARGE SCALE GENOMIC DNA]</scope>
    <source>
        <strain evidence="2 3">DSM 26809</strain>
    </source>
</reference>
<dbReference type="RefSeq" id="WP_107827690.1">
    <property type="nucleotide sequence ID" value="NZ_CP160205.1"/>
</dbReference>
<evidence type="ECO:0000313" key="2">
    <source>
        <dbReference type="EMBL" id="PTQ99775.1"/>
    </source>
</evidence>
<evidence type="ECO:0000259" key="1">
    <source>
        <dbReference type="Pfam" id="PF08241"/>
    </source>
</evidence>
<comment type="caution">
    <text evidence="2">The sequence shown here is derived from an EMBL/GenBank/DDBJ whole genome shotgun (WGS) entry which is preliminary data.</text>
</comment>
<name>A0A2T5JDP9_9SPHI</name>
<proteinExistence type="predicted"/>
<dbReference type="GO" id="GO:0008757">
    <property type="term" value="F:S-adenosylmethionine-dependent methyltransferase activity"/>
    <property type="evidence" value="ECO:0007669"/>
    <property type="project" value="InterPro"/>
</dbReference>
<feature type="domain" description="Methyltransferase type 11" evidence="1">
    <location>
        <begin position="54"/>
        <end position="104"/>
    </location>
</feature>
<keyword evidence="2" id="KW-0489">Methyltransferase</keyword>
<dbReference type="EMBL" id="QAOQ01000002">
    <property type="protein sequence ID" value="PTQ99775.1"/>
    <property type="molecule type" value="Genomic_DNA"/>
</dbReference>
<dbReference type="Pfam" id="PF08241">
    <property type="entry name" value="Methyltransf_11"/>
    <property type="match status" value="1"/>
</dbReference>
<dbReference type="AlphaFoldDB" id="A0A2T5JDP9"/>
<keyword evidence="3" id="KW-1185">Reference proteome</keyword>
<accession>A0A2T5JDP9</accession>
<evidence type="ECO:0000313" key="3">
    <source>
        <dbReference type="Proteomes" id="UP000244168"/>
    </source>
</evidence>
<protein>
    <submittedName>
        <fullName evidence="2">Methyltransferase family protein</fullName>
    </submittedName>
</protein>
<dbReference type="Proteomes" id="UP000244168">
    <property type="component" value="Unassembled WGS sequence"/>
</dbReference>
<gene>
    <name evidence="2" type="ORF">C8P68_102605</name>
</gene>